<evidence type="ECO:0000259" key="1">
    <source>
        <dbReference type="Pfam" id="PF06985"/>
    </source>
</evidence>
<dbReference type="EMBL" id="KQ964345">
    <property type="protein sequence ID" value="KXJ84718.1"/>
    <property type="molecule type" value="Genomic_DNA"/>
</dbReference>
<gene>
    <name evidence="2" type="ORF">Micbo1qcDRAFT_212535</name>
</gene>
<protein>
    <submittedName>
        <fullName evidence="2">Heterokaryon incompatibility protein-domain-containing protein</fullName>
    </submittedName>
</protein>
<dbReference type="Pfam" id="PF06985">
    <property type="entry name" value="HET"/>
    <property type="match status" value="1"/>
</dbReference>
<dbReference type="InterPro" id="IPR010730">
    <property type="entry name" value="HET"/>
</dbReference>
<reference evidence="3" key="1">
    <citation type="submission" date="2016-02" db="EMBL/GenBank/DDBJ databases">
        <title>Draft genome sequence of Microdochium bolleyi, a fungal endophyte of beachgrass.</title>
        <authorList>
            <consortium name="DOE Joint Genome Institute"/>
            <person name="David A.S."/>
            <person name="May G."/>
            <person name="Haridas S."/>
            <person name="Lim J."/>
            <person name="Wang M."/>
            <person name="Labutti K."/>
            <person name="Lipzen A."/>
            <person name="Barry K."/>
            <person name="Grigoriev I.V."/>
        </authorList>
    </citation>
    <scope>NUCLEOTIDE SEQUENCE [LARGE SCALE GENOMIC DNA]</scope>
    <source>
        <strain evidence="3">J235TASD1</strain>
    </source>
</reference>
<organism evidence="2 3">
    <name type="scientific">Microdochium bolleyi</name>
    <dbReference type="NCBI Taxonomy" id="196109"/>
    <lineage>
        <taxon>Eukaryota</taxon>
        <taxon>Fungi</taxon>
        <taxon>Dikarya</taxon>
        <taxon>Ascomycota</taxon>
        <taxon>Pezizomycotina</taxon>
        <taxon>Sordariomycetes</taxon>
        <taxon>Xylariomycetidae</taxon>
        <taxon>Xylariales</taxon>
        <taxon>Microdochiaceae</taxon>
        <taxon>Microdochium</taxon>
    </lineage>
</organism>
<accession>A0A136IIZ9</accession>
<dbReference type="PANTHER" id="PTHR24148:SF64">
    <property type="entry name" value="HETEROKARYON INCOMPATIBILITY DOMAIN-CONTAINING PROTEIN"/>
    <property type="match status" value="1"/>
</dbReference>
<name>A0A136IIZ9_9PEZI</name>
<dbReference type="STRING" id="196109.A0A136IIZ9"/>
<dbReference type="InParanoid" id="A0A136IIZ9"/>
<dbReference type="AlphaFoldDB" id="A0A136IIZ9"/>
<evidence type="ECO:0000313" key="3">
    <source>
        <dbReference type="Proteomes" id="UP000070501"/>
    </source>
</evidence>
<keyword evidence="3" id="KW-1185">Reference proteome</keyword>
<dbReference type="OrthoDB" id="4587016at2759"/>
<dbReference type="Proteomes" id="UP000070501">
    <property type="component" value="Unassembled WGS sequence"/>
</dbReference>
<dbReference type="PANTHER" id="PTHR24148">
    <property type="entry name" value="ANKYRIN REPEAT DOMAIN-CONTAINING PROTEIN 39 HOMOLOG-RELATED"/>
    <property type="match status" value="1"/>
</dbReference>
<feature type="domain" description="Heterokaryon incompatibility" evidence="1">
    <location>
        <begin position="41"/>
        <end position="199"/>
    </location>
</feature>
<proteinExistence type="predicted"/>
<sequence length="548" mass="61134">MYAALRHPDSIRLLELTQLDTVEASLQGRLVPRRLCERPVYTALSYVWGDEICKGAITIGDESVPIGRNLCECLKELSSHTGAITIWADQLCINQTDEAEKEHQVQMMGRIYSEAELVIGWIGLSTPENQLALKAFKAVGAGLINQRSAEKSKLALRDLYDTGHFTSPADLASPGSAIWRAVTKFTQLAWFERLWIVQEACLAKALELRCGSEAIDGDTFFGGIEGFSTMVTIPPHPRLLEPYRRALVLGKIRQRILSRNPPTLHRAAHILGTWKCGNDQDRLNALLGISYRDKACPWFEPRYSVSAPEPFEDFAKRHMESNQSLEILHFAGVGDGDVFQVEMIGDEPHLHLKLPADDAPSWVPDWRVRTRPLSLTTDRADEPVAAFQATMTKPDYHLDTSSRILHVRAYEIDKISACGIPNCDRALQAMELSANDIFISWFKTAESSVAAPDMTRMFGFTLLMGGLVQAIERPQVSIPAAEIAEYFDAWAGIYLGQSLLRQEIPRSGSNGIEKATHFAYLAEEVCRNRTFLSLSVVTWVLVLSLPPL</sequence>
<evidence type="ECO:0000313" key="2">
    <source>
        <dbReference type="EMBL" id="KXJ84718.1"/>
    </source>
</evidence>
<dbReference type="InterPro" id="IPR052895">
    <property type="entry name" value="HetReg/Transcr_Mod"/>
</dbReference>